<dbReference type="InterPro" id="IPR045851">
    <property type="entry name" value="AMP-bd_C_sf"/>
</dbReference>
<dbReference type="GO" id="GO:0043041">
    <property type="term" value="P:amino acid activation for nonribosomal peptide biosynthetic process"/>
    <property type="evidence" value="ECO:0007669"/>
    <property type="project" value="TreeGrafter"/>
</dbReference>
<evidence type="ECO:0000313" key="4">
    <source>
        <dbReference type="Proteomes" id="UP000295418"/>
    </source>
</evidence>
<evidence type="ECO:0000256" key="1">
    <source>
        <dbReference type="ARBA" id="ARBA00022737"/>
    </source>
</evidence>
<dbReference type="Pfam" id="PF00501">
    <property type="entry name" value="AMP-binding"/>
    <property type="match status" value="1"/>
</dbReference>
<dbReference type="SUPFAM" id="SSF56801">
    <property type="entry name" value="Acetyl-CoA synthetase-like"/>
    <property type="match status" value="1"/>
</dbReference>
<dbReference type="GO" id="GO:0044550">
    <property type="term" value="P:secondary metabolite biosynthetic process"/>
    <property type="evidence" value="ECO:0007669"/>
    <property type="project" value="TreeGrafter"/>
</dbReference>
<sequence>MELMLETILKKCEEDPFQVILRTAERDYTLRDIINKAWCIAHHIKEDMRDQEVLPIVMDASPLLVSSVIAALMLGKTYLPVSIQLPKERQMYLLKDFEVGCYLTNSANFDFEGYRPMYISDCFEETSPITMDRSSGSYFGLYSADDIAVILMTSGTTGNPKKVKIMHKNLAWILKTLNKQFPFGKDDSILQISSIDFDGSLFELFYWVHGYGSTVILPPVEDKKKIVLIPEYIKKFGVTHFLCPPTVFSIIMMFDSQFHEKLSSLKILFVGGEEVSASTVRKIKNAMPSLQLFNAYGPTETSIIATIYPVVGDEEGVMPIGVELPGAKVKIIDKHLNEVSDGQEGEISIGGLGVTAGYTSKELTIKKFRDVQGELYYITGDYGIRRNDGNIVFLGRRDEQIQHHGVRIEVRELEARFCNAFKDLNFKVIYHDHKIICFIIAANISPEQITEVKKFARQNLDVYRKPKVFVPLNKFVLTKNRKFDTKEAIRLYEENR</sequence>
<dbReference type="PANTHER" id="PTHR45527">
    <property type="entry name" value="NONRIBOSOMAL PEPTIDE SYNTHETASE"/>
    <property type="match status" value="1"/>
</dbReference>
<dbReference type="GO" id="GO:0031177">
    <property type="term" value="F:phosphopantetheine binding"/>
    <property type="evidence" value="ECO:0007669"/>
    <property type="project" value="TreeGrafter"/>
</dbReference>
<dbReference type="InterPro" id="IPR020845">
    <property type="entry name" value="AMP-binding_CS"/>
</dbReference>
<dbReference type="AlphaFoldDB" id="A0A4R4EBU9"/>
<dbReference type="Gene3D" id="3.40.50.12780">
    <property type="entry name" value="N-terminal domain of ligase-like"/>
    <property type="match status" value="1"/>
</dbReference>
<dbReference type="Proteomes" id="UP000295418">
    <property type="component" value="Unassembled WGS sequence"/>
</dbReference>
<dbReference type="OrthoDB" id="9765680at2"/>
<feature type="domain" description="AMP-dependent synthetase/ligase" evidence="2">
    <location>
        <begin position="15"/>
        <end position="358"/>
    </location>
</feature>
<gene>
    <name evidence="3" type="ORF">E0485_11910</name>
</gene>
<dbReference type="PANTHER" id="PTHR45527:SF1">
    <property type="entry name" value="FATTY ACID SYNTHASE"/>
    <property type="match status" value="1"/>
</dbReference>
<name>A0A4R4EBU9_9BACL</name>
<dbReference type="EMBL" id="SKFG01000010">
    <property type="protein sequence ID" value="TCZ77159.1"/>
    <property type="molecule type" value="Genomic_DNA"/>
</dbReference>
<keyword evidence="1" id="KW-0677">Repeat</keyword>
<keyword evidence="4" id="KW-1185">Reference proteome</keyword>
<dbReference type="GO" id="GO:0005737">
    <property type="term" value="C:cytoplasm"/>
    <property type="evidence" value="ECO:0007669"/>
    <property type="project" value="TreeGrafter"/>
</dbReference>
<evidence type="ECO:0000313" key="3">
    <source>
        <dbReference type="EMBL" id="TCZ77159.1"/>
    </source>
</evidence>
<dbReference type="InterPro" id="IPR042099">
    <property type="entry name" value="ANL_N_sf"/>
</dbReference>
<dbReference type="InterPro" id="IPR000873">
    <property type="entry name" value="AMP-dep_synth/lig_dom"/>
</dbReference>
<reference evidence="3 4" key="1">
    <citation type="submission" date="2019-03" db="EMBL/GenBank/DDBJ databases">
        <authorList>
            <person name="Kim M.K.M."/>
        </authorList>
    </citation>
    <scope>NUCLEOTIDE SEQUENCE [LARGE SCALE GENOMIC DNA]</scope>
    <source>
        <strain evidence="3 4">18JY21-1</strain>
    </source>
</reference>
<dbReference type="PROSITE" id="PS00455">
    <property type="entry name" value="AMP_BINDING"/>
    <property type="match status" value="1"/>
</dbReference>
<accession>A0A4R4EBU9</accession>
<comment type="caution">
    <text evidence="3">The sequence shown here is derived from an EMBL/GenBank/DDBJ whole genome shotgun (WGS) entry which is preliminary data.</text>
</comment>
<organism evidence="3 4">
    <name type="scientific">Paenibacillus albiflavus</name>
    <dbReference type="NCBI Taxonomy" id="2545760"/>
    <lineage>
        <taxon>Bacteria</taxon>
        <taxon>Bacillati</taxon>
        <taxon>Bacillota</taxon>
        <taxon>Bacilli</taxon>
        <taxon>Bacillales</taxon>
        <taxon>Paenibacillaceae</taxon>
        <taxon>Paenibacillus</taxon>
    </lineage>
</organism>
<dbReference type="Gene3D" id="3.30.300.30">
    <property type="match status" value="1"/>
</dbReference>
<protein>
    <recommendedName>
        <fullName evidence="2">AMP-dependent synthetase/ligase domain-containing protein</fullName>
    </recommendedName>
</protein>
<evidence type="ECO:0000259" key="2">
    <source>
        <dbReference type="Pfam" id="PF00501"/>
    </source>
</evidence>
<proteinExistence type="predicted"/>
<dbReference type="RefSeq" id="WP_132418260.1">
    <property type="nucleotide sequence ID" value="NZ_SKFG01000010.1"/>
</dbReference>